<name>A0ABM9ERI9_9BACI</name>
<sequence length="52" mass="5957">MRDVTLIQISNHHIEKKYLNRTGIAHVIACAYHTFKLTKKYNDSVDLATNAV</sequence>
<gene>
    <name evidence="1" type="ORF">BACCIP111895_01919</name>
</gene>
<dbReference type="RefSeq" id="WP_248735057.1">
    <property type="nucleotide sequence ID" value="NZ_CALBWS010000010.1"/>
</dbReference>
<evidence type="ECO:0000313" key="2">
    <source>
        <dbReference type="Proteomes" id="UP000838308"/>
    </source>
</evidence>
<keyword evidence="2" id="KW-1185">Reference proteome</keyword>
<reference evidence="1" key="1">
    <citation type="submission" date="2022-04" db="EMBL/GenBank/DDBJ databases">
        <authorList>
            <person name="Criscuolo A."/>
        </authorList>
    </citation>
    <scope>NUCLEOTIDE SEQUENCE</scope>
    <source>
        <strain evidence="1">CIP111895</strain>
    </source>
</reference>
<accession>A0ABM9ERI9</accession>
<evidence type="ECO:0008006" key="3">
    <source>
        <dbReference type="Google" id="ProtNLM"/>
    </source>
</evidence>
<dbReference type="Proteomes" id="UP000838308">
    <property type="component" value="Unassembled WGS sequence"/>
</dbReference>
<protein>
    <recommendedName>
        <fullName evidence="3">Transposase</fullName>
    </recommendedName>
</protein>
<dbReference type="EMBL" id="CALBWS010000010">
    <property type="protein sequence ID" value="CAH2714743.1"/>
    <property type="molecule type" value="Genomic_DNA"/>
</dbReference>
<evidence type="ECO:0000313" key="1">
    <source>
        <dbReference type="EMBL" id="CAH2714743.1"/>
    </source>
</evidence>
<proteinExistence type="predicted"/>
<comment type="caution">
    <text evidence="1">The sequence shown here is derived from an EMBL/GenBank/DDBJ whole genome shotgun (WGS) entry which is preliminary data.</text>
</comment>
<organism evidence="1 2">
    <name type="scientific">Neobacillus rhizosphaerae</name>
    <dbReference type="NCBI Taxonomy" id="2880965"/>
    <lineage>
        <taxon>Bacteria</taxon>
        <taxon>Bacillati</taxon>
        <taxon>Bacillota</taxon>
        <taxon>Bacilli</taxon>
        <taxon>Bacillales</taxon>
        <taxon>Bacillaceae</taxon>
        <taxon>Neobacillus</taxon>
    </lineage>
</organism>